<evidence type="ECO:0008006" key="3">
    <source>
        <dbReference type="Google" id="ProtNLM"/>
    </source>
</evidence>
<organism evidence="1 2">
    <name type="scientific">Solanum tuberosum</name>
    <name type="common">Potato</name>
    <dbReference type="NCBI Taxonomy" id="4113"/>
    <lineage>
        <taxon>Eukaryota</taxon>
        <taxon>Viridiplantae</taxon>
        <taxon>Streptophyta</taxon>
        <taxon>Embryophyta</taxon>
        <taxon>Tracheophyta</taxon>
        <taxon>Spermatophyta</taxon>
        <taxon>Magnoliopsida</taxon>
        <taxon>eudicotyledons</taxon>
        <taxon>Gunneridae</taxon>
        <taxon>Pentapetalae</taxon>
        <taxon>asterids</taxon>
        <taxon>lamiids</taxon>
        <taxon>Solanales</taxon>
        <taxon>Solanaceae</taxon>
        <taxon>Solanoideae</taxon>
        <taxon>Solaneae</taxon>
        <taxon>Solanum</taxon>
    </lineage>
</organism>
<sequence>MEHISREANTVADLLAVHARKTKDPNICRGLLYVFDASPSFISSALERDAMGTTSFRLVSLLHFKVVYPPAISLLPGNLHGHNSYVEPTSS</sequence>
<dbReference type="Proteomes" id="UP000826656">
    <property type="component" value="Unassembled WGS sequence"/>
</dbReference>
<comment type="caution">
    <text evidence="1">The sequence shown here is derived from an EMBL/GenBank/DDBJ whole genome shotgun (WGS) entry which is preliminary data.</text>
</comment>
<reference evidence="1 2" key="1">
    <citation type="journal article" date="2021" name="bioRxiv">
        <title>Chromosome-scale and haplotype-resolved genome assembly of a tetraploid potato cultivar.</title>
        <authorList>
            <person name="Sun H."/>
            <person name="Jiao W.-B."/>
            <person name="Krause K."/>
            <person name="Campoy J.A."/>
            <person name="Goel M."/>
            <person name="Folz-Donahue K."/>
            <person name="Kukat C."/>
            <person name="Huettel B."/>
            <person name="Schneeberger K."/>
        </authorList>
    </citation>
    <scope>NUCLEOTIDE SEQUENCE [LARGE SCALE GENOMIC DNA]</scope>
    <source>
        <strain evidence="1">SolTubOtavaFocal</strain>
        <tissue evidence="1">Leaves</tissue>
    </source>
</reference>
<gene>
    <name evidence="1" type="ORF">KY290_033684</name>
</gene>
<dbReference type="EMBL" id="JAIVGD010000026">
    <property type="protein sequence ID" value="KAH0740641.1"/>
    <property type="molecule type" value="Genomic_DNA"/>
</dbReference>
<keyword evidence="2" id="KW-1185">Reference proteome</keyword>
<evidence type="ECO:0000313" key="1">
    <source>
        <dbReference type="EMBL" id="KAH0740641.1"/>
    </source>
</evidence>
<accession>A0ABQ7U2Q6</accession>
<name>A0ABQ7U2Q6_SOLTU</name>
<protein>
    <recommendedName>
        <fullName evidence="3">RNase H type-1 domain-containing protein</fullName>
    </recommendedName>
</protein>
<proteinExistence type="predicted"/>
<evidence type="ECO:0000313" key="2">
    <source>
        <dbReference type="Proteomes" id="UP000826656"/>
    </source>
</evidence>